<proteinExistence type="predicted"/>
<dbReference type="InterPro" id="IPR009050">
    <property type="entry name" value="Globin-like_sf"/>
</dbReference>
<keyword evidence="1" id="KW-0813">Transport</keyword>
<evidence type="ECO:0000256" key="4">
    <source>
        <dbReference type="ARBA" id="ARBA00023004"/>
    </source>
</evidence>
<comment type="caution">
    <text evidence="6">The sequence shown here is derived from an EMBL/GenBank/DDBJ whole genome shotgun (WGS) entry which is preliminary data.</text>
</comment>
<dbReference type="eggNOG" id="COG2346">
    <property type="taxonomic scope" value="Bacteria"/>
</dbReference>
<keyword evidence="3 5" id="KW-0479">Metal-binding</keyword>
<dbReference type="OrthoDB" id="25954at2"/>
<dbReference type="Gene3D" id="1.10.490.10">
    <property type="entry name" value="Globins"/>
    <property type="match status" value="1"/>
</dbReference>
<dbReference type="SUPFAM" id="SSF46458">
    <property type="entry name" value="Globin-like"/>
    <property type="match status" value="1"/>
</dbReference>
<evidence type="ECO:0000313" key="6">
    <source>
        <dbReference type="EMBL" id="ENO15386.2"/>
    </source>
</evidence>
<dbReference type="InterPro" id="IPR001486">
    <property type="entry name" value="Hemoglobin_trunc"/>
</dbReference>
<protein>
    <submittedName>
        <fullName evidence="6">Group III truncated hemoglobin</fullName>
    </submittedName>
</protein>
<organism evidence="6 7">
    <name type="scientific">Marinobacter nanhaiticus D15-8W</name>
    <dbReference type="NCBI Taxonomy" id="626887"/>
    <lineage>
        <taxon>Bacteria</taxon>
        <taxon>Pseudomonadati</taxon>
        <taxon>Pseudomonadota</taxon>
        <taxon>Gammaproteobacteria</taxon>
        <taxon>Pseudomonadales</taxon>
        <taxon>Marinobacteraceae</taxon>
        <taxon>Marinobacter</taxon>
    </lineage>
</organism>
<dbReference type="PATRIC" id="fig|626887.3.peg.1706"/>
<evidence type="ECO:0000313" key="7">
    <source>
        <dbReference type="Proteomes" id="UP000013165"/>
    </source>
</evidence>
<evidence type="ECO:0000256" key="2">
    <source>
        <dbReference type="ARBA" id="ARBA00022617"/>
    </source>
</evidence>
<evidence type="ECO:0000256" key="5">
    <source>
        <dbReference type="PIRSR" id="PIRSR601486-1"/>
    </source>
</evidence>
<keyword evidence="4 5" id="KW-0408">Iron</keyword>
<accession>N6WUZ0</accession>
<sequence>MIRSPHSAEGGWPMDLDNPAAIHRMVQLFYASLLDDPVMEPVFMQVAGVHLAEHLPMIEGYWCKMLLGKDTYHRNMVYRHERVHDKFPLSREHFELWFDHFNHTLDHYFEGPYTEKARKLARRILRNLARWLAVRDEELAQAVKDVADQPARPG</sequence>
<dbReference type="Pfam" id="PF01152">
    <property type="entry name" value="Bac_globin"/>
    <property type="match status" value="1"/>
</dbReference>
<evidence type="ECO:0000256" key="3">
    <source>
        <dbReference type="ARBA" id="ARBA00022723"/>
    </source>
</evidence>
<dbReference type="Proteomes" id="UP000013165">
    <property type="component" value="Unassembled WGS sequence"/>
</dbReference>
<dbReference type="STRING" id="626887.J057_08546"/>
<keyword evidence="2 5" id="KW-0349">Heme</keyword>
<gene>
    <name evidence="6" type="ORF">J057_08546</name>
</gene>
<dbReference type="HOGENOM" id="CLU_104957_3_1_6"/>
<dbReference type="InterPro" id="IPR012292">
    <property type="entry name" value="Globin/Proto"/>
</dbReference>
<dbReference type="GO" id="GO:0020037">
    <property type="term" value="F:heme binding"/>
    <property type="evidence" value="ECO:0007669"/>
    <property type="project" value="InterPro"/>
</dbReference>
<keyword evidence="7" id="KW-1185">Reference proteome</keyword>
<dbReference type="GO" id="GO:0046872">
    <property type="term" value="F:metal ion binding"/>
    <property type="evidence" value="ECO:0007669"/>
    <property type="project" value="UniProtKB-KW"/>
</dbReference>
<reference evidence="6 7" key="1">
    <citation type="journal article" date="2013" name="Genome Announc.">
        <title>Genome Sequence of the Polycyclic Aromatic Hydrocarbon-Degrading Bacterium Strain Marinobacter nanhaiticus D15-8WT.</title>
        <authorList>
            <person name="Cui Z."/>
            <person name="Gao W."/>
            <person name="Li Q."/>
            <person name="Xu G."/>
            <person name="Zheng L."/>
        </authorList>
    </citation>
    <scope>NUCLEOTIDE SEQUENCE [LARGE SCALE GENOMIC DNA]</scope>
    <source>
        <strain evidence="6 7">D15-8W</strain>
    </source>
</reference>
<evidence type="ECO:0000256" key="1">
    <source>
        <dbReference type="ARBA" id="ARBA00022448"/>
    </source>
</evidence>
<dbReference type="EMBL" id="APLQ01000011">
    <property type="protein sequence ID" value="ENO15386.2"/>
    <property type="molecule type" value="Genomic_DNA"/>
</dbReference>
<dbReference type="CDD" id="cd08916">
    <property type="entry name" value="TrHb3_P"/>
    <property type="match status" value="1"/>
</dbReference>
<dbReference type="AlphaFoldDB" id="N6WUZ0"/>
<feature type="binding site" description="distal binding residue" evidence="5">
    <location>
        <position position="54"/>
    </location>
    <ligand>
        <name>heme</name>
        <dbReference type="ChEBI" id="CHEBI:30413"/>
    </ligand>
    <ligandPart>
        <name>Fe</name>
        <dbReference type="ChEBI" id="CHEBI:18248"/>
    </ligandPart>
</feature>
<dbReference type="GO" id="GO:0019825">
    <property type="term" value="F:oxygen binding"/>
    <property type="evidence" value="ECO:0007669"/>
    <property type="project" value="InterPro"/>
</dbReference>
<feature type="binding site" description="distal binding residue" evidence="5">
    <location>
        <position position="80"/>
    </location>
    <ligand>
        <name>heme</name>
        <dbReference type="ChEBI" id="CHEBI:30413"/>
    </ligand>
    <ligandPart>
        <name>Fe</name>
        <dbReference type="ChEBI" id="CHEBI:18248"/>
    </ligandPart>
</feature>
<name>N6WUZ0_9GAMM</name>